<name>A8RHC0_ENTBW</name>
<reference evidence="2 3" key="2">
    <citation type="submission" date="2007-09" db="EMBL/GenBank/DDBJ databases">
        <title>Draft genome sequence of Clostridium bolteae (ATCC BAA-613).</title>
        <authorList>
            <person name="Sudarsanam P."/>
            <person name="Ley R."/>
            <person name="Guruge J."/>
            <person name="Turnbaugh P.J."/>
            <person name="Mahowald M."/>
            <person name="Liep D."/>
            <person name="Gordon J."/>
        </authorList>
    </citation>
    <scope>NUCLEOTIDE SEQUENCE [LARGE SCALE GENOMIC DNA]</scope>
    <source>
        <strain evidence="3">ATCC BAA-613 / DSM 15670 / CCUG 46953 / JCM 12243 / WAL 16351</strain>
    </source>
</reference>
<dbReference type="RefSeq" id="WP_007035555.1">
    <property type="nucleotide sequence ID" value="NZ_DS480660.1"/>
</dbReference>
<dbReference type="EMBL" id="ABCC02000005">
    <property type="protein sequence ID" value="EDP19318.1"/>
    <property type="molecule type" value="Genomic_DNA"/>
</dbReference>
<protein>
    <recommendedName>
        <fullName evidence="1">Carbohydrate kinase PfkB domain-containing protein</fullName>
    </recommendedName>
</protein>
<dbReference type="InterPro" id="IPR029056">
    <property type="entry name" value="Ribokinase-like"/>
</dbReference>
<dbReference type="Proteomes" id="UP000005396">
    <property type="component" value="Unassembled WGS sequence"/>
</dbReference>
<evidence type="ECO:0000313" key="2">
    <source>
        <dbReference type="EMBL" id="EDP19318.1"/>
    </source>
</evidence>
<dbReference type="SUPFAM" id="SSF53613">
    <property type="entry name" value="Ribokinase-like"/>
    <property type="match status" value="1"/>
</dbReference>
<evidence type="ECO:0000313" key="3">
    <source>
        <dbReference type="Proteomes" id="UP000005396"/>
    </source>
</evidence>
<feature type="domain" description="Carbohydrate kinase PfkB" evidence="1">
    <location>
        <begin position="7"/>
        <end position="164"/>
    </location>
</feature>
<dbReference type="AlphaFoldDB" id="A8RHC0"/>
<sequence>MNWRPILQRILPYVDLFLPSLEESIFFLHREDYVEMVRKAGANNLLDYIDVRGMAEKLADELLEMGGTIVMLKCGHEGMYLRTAEKERWGNMGKAAPNSLNGWYDRKIWQKPVKVKRILSRTGAGDIAIAGFLSSFLHEDNAKTALGIAAWAASICIQSYDTISGLCPLNEL</sequence>
<reference evidence="2 3" key="1">
    <citation type="submission" date="2007-08" db="EMBL/GenBank/DDBJ databases">
        <authorList>
            <person name="Fulton L."/>
            <person name="Clifton S."/>
            <person name="Fulton B."/>
            <person name="Xu J."/>
            <person name="Minx P."/>
            <person name="Pepin K.H."/>
            <person name="Johnson M."/>
            <person name="Thiruvilangam P."/>
            <person name="Bhonagiri V."/>
            <person name="Nash W.E."/>
            <person name="Mardis E.R."/>
            <person name="Wilson R.K."/>
        </authorList>
    </citation>
    <scope>NUCLEOTIDE SEQUENCE [LARGE SCALE GENOMIC DNA]</scope>
    <source>
        <strain evidence="3">ATCC BAA-613 / DSM 15670 / CCUG 46953 / JCM 12243 / WAL 16351</strain>
    </source>
</reference>
<dbReference type="InterPro" id="IPR011611">
    <property type="entry name" value="PfkB_dom"/>
</dbReference>
<dbReference type="Pfam" id="PF00294">
    <property type="entry name" value="PfkB"/>
    <property type="match status" value="1"/>
</dbReference>
<evidence type="ECO:0000259" key="1">
    <source>
        <dbReference type="Pfam" id="PF00294"/>
    </source>
</evidence>
<dbReference type="Gene3D" id="3.40.1190.20">
    <property type="match status" value="1"/>
</dbReference>
<accession>A8RHC0</accession>
<dbReference type="eggNOG" id="COG0524">
    <property type="taxonomic scope" value="Bacteria"/>
</dbReference>
<organism evidence="2 3">
    <name type="scientific">Enterocloster bolteae (strain ATCC BAA-613 / DSM 15670 / CCUG 46953 / JCM 12243 / WAL 16351)</name>
    <name type="common">Clostridium bolteae</name>
    <dbReference type="NCBI Taxonomy" id="411902"/>
    <lineage>
        <taxon>Bacteria</taxon>
        <taxon>Bacillati</taxon>
        <taxon>Bacillota</taxon>
        <taxon>Clostridia</taxon>
        <taxon>Lachnospirales</taxon>
        <taxon>Lachnospiraceae</taxon>
        <taxon>Enterocloster</taxon>
    </lineage>
</organism>
<comment type="caution">
    <text evidence="2">The sequence shown here is derived from an EMBL/GenBank/DDBJ whole genome shotgun (WGS) entry which is preliminary data.</text>
</comment>
<dbReference type="HOGENOM" id="CLU_1552604_0_0_9"/>
<gene>
    <name evidence="2" type="ORF">CLOBOL_00373</name>
</gene>
<dbReference type="PaxDb" id="411902-CLOBOL_00373"/>
<proteinExistence type="predicted"/>